<dbReference type="Proteomes" id="UP000192769">
    <property type="component" value="Unassembled WGS sequence"/>
</dbReference>
<feature type="region of interest" description="Disordered" evidence="1">
    <location>
        <begin position="108"/>
        <end position="135"/>
    </location>
</feature>
<proteinExistence type="predicted"/>
<reference evidence="3 4" key="1">
    <citation type="submission" date="2017-02" db="EMBL/GenBank/DDBJ databases">
        <title>Whole genome shotgun sequence of Pantoea agglomerans strain AS1 isolated from a cycad, Zamia floridana in Central Florida, USA.</title>
        <authorList>
            <person name="Lata P."/>
            <person name="Govindarajan S."/>
            <person name="Qi F."/>
            <person name="Li J.-L."/>
            <person name="Maurya S.K."/>
            <person name="Sahoo M.K."/>
        </authorList>
    </citation>
    <scope>NUCLEOTIDE SEQUENCE [LARGE SCALE GENOMIC DNA]</scope>
    <source>
        <strain evidence="3 4">AS1</strain>
    </source>
</reference>
<keyword evidence="2" id="KW-0732">Signal</keyword>
<evidence type="ECO:0000256" key="2">
    <source>
        <dbReference type="SAM" id="SignalP"/>
    </source>
</evidence>
<organism evidence="3 4">
    <name type="scientific">Pantoea latae</name>
    <dbReference type="NCBI Taxonomy" id="1964541"/>
    <lineage>
        <taxon>Bacteria</taxon>
        <taxon>Pseudomonadati</taxon>
        <taxon>Pseudomonadota</taxon>
        <taxon>Gammaproteobacteria</taxon>
        <taxon>Enterobacterales</taxon>
        <taxon>Erwiniaceae</taxon>
        <taxon>Pantoea</taxon>
    </lineage>
</organism>
<dbReference type="AlphaFoldDB" id="A0A1V9DP61"/>
<keyword evidence="4" id="KW-1185">Reference proteome</keyword>
<feature type="chain" id="PRO_5013229590" description="Pilus assembly protein HofP" evidence="2">
    <location>
        <begin position="18"/>
        <end position="135"/>
    </location>
</feature>
<gene>
    <name evidence="3" type="ORF">B2J69_03825</name>
</gene>
<evidence type="ECO:0000313" key="3">
    <source>
        <dbReference type="EMBL" id="OQP35639.1"/>
    </source>
</evidence>
<dbReference type="OrthoDB" id="6540712at2"/>
<evidence type="ECO:0000256" key="1">
    <source>
        <dbReference type="SAM" id="MobiDB-lite"/>
    </source>
</evidence>
<protein>
    <recommendedName>
        <fullName evidence="5">Pilus assembly protein HofP</fullName>
    </recommendedName>
</protein>
<feature type="signal peptide" evidence="2">
    <location>
        <begin position="1"/>
        <end position="17"/>
    </location>
</feature>
<dbReference type="RefSeq" id="WP_081136579.1">
    <property type="nucleotide sequence ID" value="NZ_MWUE01000005.1"/>
</dbReference>
<accession>A0A1V9DP61</accession>
<evidence type="ECO:0000313" key="4">
    <source>
        <dbReference type="Proteomes" id="UP000192769"/>
    </source>
</evidence>
<dbReference type="InterPro" id="IPR019684">
    <property type="entry name" value="HofP"/>
</dbReference>
<comment type="caution">
    <text evidence="3">The sequence shown here is derived from an EMBL/GenBank/DDBJ whole genome shotgun (WGS) entry which is preliminary data.</text>
</comment>
<evidence type="ECO:0008006" key="5">
    <source>
        <dbReference type="Google" id="ProtNLM"/>
    </source>
</evidence>
<dbReference type="Pfam" id="PF10748">
    <property type="entry name" value="HofP"/>
    <property type="match status" value="1"/>
</dbReference>
<dbReference type="EMBL" id="MWUE01000005">
    <property type="protein sequence ID" value="OQP35639.1"/>
    <property type="molecule type" value="Genomic_DNA"/>
</dbReference>
<name>A0A1V9DP61_9GAMM</name>
<feature type="compositionally biased region" description="Low complexity" evidence="1">
    <location>
        <begin position="121"/>
        <end position="135"/>
    </location>
</feature>
<sequence length="135" mass="14062">MRARWLCVTLATFSLSAAPRDPFQPLASPACPPPDTLTHWRLQGVLGRGASLRAWLVAPQGARVAVASATPLPLVGWQLGAITPRSLTLTTGRGCAPQRITFSLKGGTCVQDDTSADGVRPARAGAGQQQPAAQP</sequence>